<geneLocation type="plasmid" evidence="3 4">
    <name>unnamed2</name>
</geneLocation>
<dbReference type="InterPro" id="IPR019913">
    <property type="entry name" value="Pyrimidine_utilisation_RutD"/>
</dbReference>
<keyword evidence="4" id="KW-1185">Reference proteome</keyword>
<dbReference type="Proteomes" id="UP000679284">
    <property type="component" value="Plasmid unnamed2"/>
</dbReference>
<dbReference type="PANTHER" id="PTHR43433:SF10">
    <property type="entry name" value="AB HYDROLASE-1 DOMAIN-CONTAINING PROTEIN"/>
    <property type="match status" value="1"/>
</dbReference>
<dbReference type="SUPFAM" id="SSF53474">
    <property type="entry name" value="alpha/beta-Hydrolases"/>
    <property type="match status" value="1"/>
</dbReference>
<organism evidence="3 4">
    <name type="scientific">Falsirhodobacter algicola</name>
    <dbReference type="NCBI Taxonomy" id="2692330"/>
    <lineage>
        <taxon>Bacteria</taxon>
        <taxon>Pseudomonadati</taxon>
        <taxon>Pseudomonadota</taxon>
        <taxon>Alphaproteobacteria</taxon>
        <taxon>Rhodobacterales</taxon>
        <taxon>Paracoccaceae</taxon>
        <taxon>Falsirhodobacter</taxon>
    </lineage>
</organism>
<dbReference type="EMBL" id="CP047291">
    <property type="protein sequence ID" value="QUS37161.1"/>
    <property type="molecule type" value="Genomic_DNA"/>
</dbReference>
<reference evidence="3" key="1">
    <citation type="submission" date="2020-01" db="EMBL/GenBank/DDBJ databases">
        <authorList>
            <person name="Yang Y."/>
            <person name="Kwon Y.M."/>
        </authorList>
    </citation>
    <scope>NUCLEOTIDE SEQUENCE</scope>
    <source>
        <strain evidence="3">PG104</strain>
        <plasmid evidence="3">unnamed2</plasmid>
    </source>
</reference>
<dbReference type="InterPro" id="IPR029058">
    <property type="entry name" value="AB_hydrolase_fold"/>
</dbReference>
<dbReference type="GO" id="GO:0006212">
    <property type="term" value="P:uracil catabolic process"/>
    <property type="evidence" value="ECO:0007669"/>
    <property type="project" value="InterPro"/>
</dbReference>
<gene>
    <name evidence="3" type="primary">rutD</name>
    <name evidence="3" type="ORF">GR316_12335</name>
</gene>
<dbReference type="NCBIfam" id="TIGR03611">
    <property type="entry name" value="RutD"/>
    <property type="match status" value="1"/>
</dbReference>
<keyword evidence="3" id="KW-0614">Plasmid</keyword>
<dbReference type="KEGG" id="fap:GR316_12335"/>
<accession>A0A8J8MVG3</accession>
<evidence type="ECO:0000259" key="2">
    <source>
        <dbReference type="Pfam" id="PF00561"/>
    </source>
</evidence>
<evidence type="ECO:0000256" key="1">
    <source>
        <dbReference type="ARBA" id="ARBA00022801"/>
    </source>
</evidence>
<feature type="domain" description="AB hydrolase-1" evidence="2">
    <location>
        <begin position="16"/>
        <end position="242"/>
    </location>
</feature>
<sequence>MKYHIRRCGREGARMLVLCSGLGGARGYWTPHLEALEAMGLDVLLYDQRGCGENMEAIGPTRIADMADDVLAICDAAGVERFDLLGHALGGLVGFDLACRAGRRIDRVVAINAWPRIDAHTARCFDIRLATLTHQGLAAFAALQQNFLYPPFWIAAHPDRIAAEEAHAVAHFQGADTVRHRIGALRDFALGDWPEAGPEVLLISSTDDALVDAAQSRRLAERIPGARLLEYPQGGHALNITKQTRFEADLAAFLTH</sequence>
<dbReference type="GO" id="GO:0016811">
    <property type="term" value="F:hydrolase activity, acting on carbon-nitrogen (but not peptide) bonds, in linear amides"/>
    <property type="evidence" value="ECO:0007669"/>
    <property type="project" value="InterPro"/>
</dbReference>
<protein>
    <submittedName>
        <fullName evidence="3">Pyrimidine utilization protein D</fullName>
    </submittedName>
</protein>
<name>A0A8J8MVG3_9RHOB</name>
<keyword evidence="1" id="KW-0378">Hydrolase</keyword>
<dbReference type="AlphaFoldDB" id="A0A8J8MVG3"/>
<dbReference type="InterPro" id="IPR050471">
    <property type="entry name" value="AB_hydrolase"/>
</dbReference>
<dbReference type="InterPro" id="IPR000073">
    <property type="entry name" value="AB_hydrolase_1"/>
</dbReference>
<dbReference type="PANTHER" id="PTHR43433">
    <property type="entry name" value="HYDROLASE, ALPHA/BETA FOLD FAMILY PROTEIN"/>
    <property type="match status" value="1"/>
</dbReference>
<dbReference type="Gene3D" id="3.40.50.1820">
    <property type="entry name" value="alpha/beta hydrolase"/>
    <property type="match status" value="1"/>
</dbReference>
<evidence type="ECO:0000313" key="3">
    <source>
        <dbReference type="EMBL" id="QUS37161.1"/>
    </source>
</evidence>
<evidence type="ECO:0000313" key="4">
    <source>
        <dbReference type="Proteomes" id="UP000679284"/>
    </source>
</evidence>
<dbReference type="Pfam" id="PF00561">
    <property type="entry name" value="Abhydrolase_1"/>
    <property type="match status" value="1"/>
</dbReference>
<dbReference type="RefSeq" id="WP_211785435.1">
    <property type="nucleotide sequence ID" value="NZ_CP047291.1"/>
</dbReference>
<proteinExistence type="predicted"/>